<comment type="subunit">
    <text evidence="17">Forms a heterotetramer with UvrB during the search for lesions.</text>
</comment>
<dbReference type="Proteomes" id="UP000215694">
    <property type="component" value="Unassembled WGS sequence"/>
</dbReference>
<evidence type="ECO:0000256" key="7">
    <source>
        <dbReference type="ARBA" id="ARBA00022769"/>
    </source>
</evidence>
<dbReference type="PROSITE" id="PS00211">
    <property type="entry name" value="ABC_TRANSPORTER_1"/>
    <property type="match status" value="2"/>
</dbReference>
<evidence type="ECO:0000259" key="18">
    <source>
        <dbReference type="PROSITE" id="PS50893"/>
    </source>
</evidence>
<keyword evidence="2 17" id="KW-0963">Cytoplasm</keyword>
<feature type="zinc finger region" description="C4-type" evidence="17">
    <location>
        <begin position="740"/>
        <end position="766"/>
    </location>
</feature>
<feature type="binding site" evidence="17">
    <location>
        <begin position="32"/>
        <end position="39"/>
    </location>
    <ligand>
        <name>ATP</name>
        <dbReference type="ChEBI" id="CHEBI:30616"/>
    </ligand>
</feature>
<dbReference type="GO" id="GO:0008270">
    <property type="term" value="F:zinc ion binding"/>
    <property type="evidence" value="ECO:0007669"/>
    <property type="project" value="UniProtKB-UniRule"/>
</dbReference>
<feature type="zinc finger region" description="C4-type" evidence="17">
    <location>
        <begin position="251"/>
        <end position="278"/>
    </location>
</feature>
<dbReference type="SUPFAM" id="SSF52540">
    <property type="entry name" value="P-loop containing nucleoside triphosphate hydrolases"/>
    <property type="match status" value="2"/>
</dbReference>
<dbReference type="NCBIfam" id="TIGR00630">
    <property type="entry name" value="uvra"/>
    <property type="match status" value="1"/>
</dbReference>
<dbReference type="OrthoDB" id="9809851at2"/>
<dbReference type="PANTHER" id="PTHR43152:SF3">
    <property type="entry name" value="UVRABC SYSTEM PROTEIN A"/>
    <property type="match status" value="1"/>
</dbReference>
<dbReference type="GO" id="GO:0005524">
    <property type="term" value="F:ATP binding"/>
    <property type="evidence" value="ECO:0007669"/>
    <property type="project" value="UniProtKB-UniRule"/>
</dbReference>
<evidence type="ECO:0000256" key="16">
    <source>
        <dbReference type="ARBA" id="ARBA00042156"/>
    </source>
</evidence>
<keyword evidence="11 17" id="KW-0267">Excision nuclease</keyword>
<dbReference type="InterPro" id="IPR041102">
    <property type="entry name" value="UvrA_inter"/>
</dbReference>
<evidence type="ECO:0000256" key="5">
    <source>
        <dbReference type="ARBA" id="ARBA00022741"/>
    </source>
</evidence>
<sequence>MEDKIVIKGAKEHNLKNVDLELPRNKFIVFTGLSGSGKSSLAFDTIYAEGQRRYVESLSAYARQFLGQMEKPNVEYIEGLSPAISIDQKTTSKNPRSTVGTVTEIYDYLRLLFARVGEVHCPVCGDKISQMTIQEIVDKMLEFSERTKLQILSPVVRGQKGTHKKVLDNIKKEGFVRVRVDGENYEVTDDIDLNKNQKHNIEVVVDRIVIKHGIETRLADSIETAVKLSDGLVIAQIIDGEEIMFSTKFACPEHGIGIEELSPRMFSFNAPFGACDVCNGLGESKEVDPDLIIPNDELSIKQGAIAAWGSVSNSDDTYYSKMVKSLAEQFKVSLDTPFKDLPEDFVQELLYGKDNVMVEFVYESKFGGRREYKAPFEGVIVNLERRYRETSSDYAREKIEEYMAERPCPKCKGARLRREVLSVLVDGKNIMNVTDFSVNELINFIENIELTEKQKFIAHEILKEIRGRASFLRDVGLDYLNLSRKAGTLSGGEAQRIRLATQIGSALVGVLYVLDEPSIGLHQRDNDRLIATLRHLTDLGNTLIVVEHDEDTMREADYVVDIGPHAGIHGGEIVAQGTLDEILENPNSITGQYLSGKKQIHVPEETRKGNGNFIEIIKATENNLKNLNVKFPLGKFTCITGVSGSGKSTLINDILYKGVASKVNRLRERPGKHKEIKGIENIDKIISIDQSPIGRTPRSNPATYTGVFDQIRDLFAATNEAKARGYKKGRFSFNVKGGRCEACKGDGIIKIEMHFLPDVYVPCEVCKGERYNRETLQVKYKDKTISDILDMNVEDALNFFENIPNIKRKLETLMDVGLSYIKLGQPSTQLSGGEAQRIKLASELSKRPTGKTLYILDEPTTGLHMADVDKLIHVLQRLADTGNTIVVIEHNLDVIKTCDYIVDLGPEGGDKGGMIVATGTPKEVSKVEGSYTGQFLKKYFE</sequence>
<keyword evidence="8 17" id="KW-0863">Zinc-finger</keyword>
<evidence type="ECO:0000256" key="12">
    <source>
        <dbReference type="ARBA" id="ARBA00023125"/>
    </source>
</evidence>
<organism evidence="19 20">
    <name type="scientific">Romboutsia weinsteinii</name>
    <dbReference type="NCBI Taxonomy" id="2020949"/>
    <lineage>
        <taxon>Bacteria</taxon>
        <taxon>Bacillati</taxon>
        <taxon>Bacillota</taxon>
        <taxon>Clostridia</taxon>
        <taxon>Peptostreptococcales</taxon>
        <taxon>Peptostreptococcaceae</taxon>
        <taxon>Romboutsia</taxon>
    </lineage>
</organism>
<comment type="caution">
    <text evidence="19">The sequence shown here is derived from an EMBL/GenBank/DDBJ whole genome shotgun (WGS) entry which is preliminary data.</text>
</comment>
<feature type="domain" description="ABC transporter" evidence="18">
    <location>
        <begin position="272"/>
        <end position="595"/>
    </location>
</feature>
<evidence type="ECO:0000256" key="6">
    <source>
        <dbReference type="ARBA" id="ARBA00022763"/>
    </source>
</evidence>
<dbReference type="Pfam" id="PF17760">
    <property type="entry name" value="UvrA_inter"/>
    <property type="match status" value="1"/>
</dbReference>
<evidence type="ECO:0000256" key="15">
    <source>
        <dbReference type="ARBA" id="ARBA00039316"/>
    </source>
</evidence>
<evidence type="ECO:0000256" key="2">
    <source>
        <dbReference type="ARBA" id="ARBA00022490"/>
    </source>
</evidence>
<dbReference type="PROSITE" id="PS50893">
    <property type="entry name" value="ABC_TRANSPORTER_2"/>
    <property type="match status" value="2"/>
</dbReference>
<dbReference type="InterPro" id="IPR041552">
    <property type="entry name" value="UvrA_DNA-bd"/>
</dbReference>
<evidence type="ECO:0000256" key="10">
    <source>
        <dbReference type="ARBA" id="ARBA00022840"/>
    </source>
</evidence>
<dbReference type="Gene3D" id="3.40.50.300">
    <property type="entry name" value="P-loop containing nucleotide triphosphate hydrolases"/>
    <property type="match status" value="2"/>
</dbReference>
<dbReference type="FunFam" id="3.40.50.300:FF:000028">
    <property type="entry name" value="UvrABC system protein A"/>
    <property type="match status" value="1"/>
</dbReference>
<dbReference type="HAMAP" id="MF_00205">
    <property type="entry name" value="UvrA"/>
    <property type="match status" value="1"/>
</dbReference>
<protein>
    <recommendedName>
        <fullName evidence="15 17">UvrABC system protein A</fullName>
        <shortName evidence="17">UvrA protein</shortName>
    </recommendedName>
    <alternativeName>
        <fullName evidence="16 17">Excinuclease ABC subunit A</fullName>
    </alternativeName>
</protein>
<dbReference type="GO" id="GO:0005737">
    <property type="term" value="C:cytoplasm"/>
    <property type="evidence" value="ECO:0007669"/>
    <property type="project" value="UniProtKB-SubCell"/>
</dbReference>
<keyword evidence="5 17" id="KW-0547">Nucleotide-binding</keyword>
<feature type="binding site" evidence="17">
    <location>
        <begin position="641"/>
        <end position="648"/>
    </location>
    <ligand>
        <name>ATP</name>
        <dbReference type="ChEBI" id="CHEBI:30616"/>
    </ligand>
</feature>
<dbReference type="CDD" id="cd03271">
    <property type="entry name" value="ABC_UvrA_II"/>
    <property type="match status" value="1"/>
</dbReference>
<feature type="domain" description="ABC transporter" evidence="18">
    <location>
        <begin position="600"/>
        <end position="937"/>
    </location>
</feature>
<keyword evidence="4 17" id="KW-0677">Repeat</keyword>
<dbReference type="FunFam" id="1.20.1580.10:FF:000002">
    <property type="entry name" value="UvrABC system protein A"/>
    <property type="match status" value="1"/>
</dbReference>
<dbReference type="InterPro" id="IPR003439">
    <property type="entry name" value="ABC_transporter-like_ATP-bd"/>
</dbReference>
<evidence type="ECO:0000256" key="13">
    <source>
        <dbReference type="ARBA" id="ARBA00023204"/>
    </source>
</evidence>
<keyword evidence="17" id="KW-0742">SOS response</keyword>
<keyword evidence="7 17" id="KW-0228">DNA excision</keyword>
<dbReference type="GO" id="GO:0003677">
    <property type="term" value="F:DNA binding"/>
    <property type="evidence" value="ECO:0007669"/>
    <property type="project" value="UniProtKB-UniRule"/>
</dbReference>
<dbReference type="NCBIfam" id="NF001503">
    <property type="entry name" value="PRK00349.1"/>
    <property type="match status" value="1"/>
</dbReference>
<reference evidence="19 20" key="1">
    <citation type="journal article" date="2017" name="Genome Announc.">
        <title>Draft Genome Sequence of Romboutsia weinsteinii sp. nov. Strain CCRI-19649(T) Isolated from Surface Water.</title>
        <authorList>
            <person name="Maheux A.F."/>
            <person name="Boudreau D.K."/>
            <person name="Berube E."/>
            <person name="Boissinot M."/>
            <person name="Cantin P."/>
            <person name="Raymond F."/>
            <person name="Corbeil J."/>
            <person name="Omar R.F."/>
            <person name="Bergeron M.G."/>
        </authorList>
    </citation>
    <scope>NUCLEOTIDE SEQUENCE [LARGE SCALE GENOMIC DNA]</scope>
    <source>
        <strain evidence="19 20">CCRI-19649</strain>
    </source>
</reference>
<keyword evidence="20" id="KW-1185">Reference proteome</keyword>
<dbReference type="AlphaFoldDB" id="A0A371IYC4"/>
<keyword evidence="3 17" id="KW-0479">Metal-binding</keyword>
<dbReference type="PANTHER" id="PTHR43152">
    <property type="entry name" value="UVRABC SYSTEM PROTEIN A"/>
    <property type="match status" value="1"/>
</dbReference>
<evidence type="ECO:0000256" key="8">
    <source>
        <dbReference type="ARBA" id="ARBA00022771"/>
    </source>
</evidence>
<evidence type="ECO:0000313" key="20">
    <source>
        <dbReference type="Proteomes" id="UP000215694"/>
    </source>
</evidence>
<keyword evidence="9 17" id="KW-0862">Zinc</keyword>
<keyword evidence="6 17" id="KW-0227">DNA damage</keyword>
<dbReference type="InterPro" id="IPR027417">
    <property type="entry name" value="P-loop_NTPase"/>
</dbReference>
<dbReference type="GO" id="GO:0006289">
    <property type="term" value="P:nucleotide-excision repair"/>
    <property type="evidence" value="ECO:0007669"/>
    <property type="project" value="UniProtKB-UniRule"/>
</dbReference>
<evidence type="ECO:0000256" key="3">
    <source>
        <dbReference type="ARBA" id="ARBA00022723"/>
    </source>
</evidence>
<evidence type="ECO:0000256" key="17">
    <source>
        <dbReference type="HAMAP-Rule" id="MF_00205"/>
    </source>
</evidence>
<dbReference type="GO" id="GO:0016887">
    <property type="term" value="F:ATP hydrolysis activity"/>
    <property type="evidence" value="ECO:0007669"/>
    <property type="project" value="InterPro"/>
</dbReference>
<comment type="subcellular location">
    <subcellularLocation>
        <location evidence="1 17">Cytoplasm</location>
    </subcellularLocation>
</comment>
<keyword evidence="10 17" id="KW-0067">ATP-binding</keyword>
<evidence type="ECO:0000313" key="19">
    <source>
        <dbReference type="EMBL" id="RDY25464.1"/>
    </source>
</evidence>
<dbReference type="GO" id="GO:0009381">
    <property type="term" value="F:excinuclease ABC activity"/>
    <property type="evidence" value="ECO:0007669"/>
    <property type="project" value="UniProtKB-UniRule"/>
</dbReference>
<evidence type="ECO:0000256" key="1">
    <source>
        <dbReference type="ARBA" id="ARBA00004496"/>
    </source>
</evidence>
<dbReference type="Pfam" id="PF17755">
    <property type="entry name" value="UvrA_DNA-bind"/>
    <property type="match status" value="1"/>
</dbReference>
<comment type="similarity">
    <text evidence="14 17">Belongs to the ABC transporter superfamily. UvrA family.</text>
</comment>
<dbReference type="RefSeq" id="WP_094367322.1">
    <property type="nucleotide sequence ID" value="NZ_NOJY02000070.1"/>
</dbReference>
<dbReference type="InterPro" id="IPR013815">
    <property type="entry name" value="ATP_grasp_subdomain_1"/>
</dbReference>
<dbReference type="EMBL" id="NOJY02000070">
    <property type="protein sequence ID" value="RDY25464.1"/>
    <property type="molecule type" value="Genomic_DNA"/>
</dbReference>
<accession>A0A371IYC4</accession>
<evidence type="ECO:0000256" key="11">
    <source>
        <dbReference type="ARBA" id="ARBA00022881"/>
    </source>
</evidence>
<evidence type="ECO:0000256" key="14">
    <source>
        <dbReference type="ARBA" id="ARBA00038000"/>
    </source>
</evidence>
<dbReference type="GO" id="GO:0009432">
    <property type="term" value="P:SOS response"/>
    <property type="evidence" value="ECO:0007669"/>
    <property type="project" value="UniProtKB-UniRule"/>
</dbReference>
<dbReference type="Gene3D" id="3.30.1490.20">
    <property type="entry name" value="ATP-grasp fold, A domain"/>
    <property type="match status" value="1"/>
</dbReference>
<comment type="function">
    <text evidence="17">The UvrABC repair system catalyzes the recognition and processing of DNA lesions. UvrA is an ATPase and a DNA-binding protein. A damage recognition complex composed of 2 UvrA and 2 UvrB subunits scans DNA for abnormalities. When the presence of a lesion has been verified by UvrB, the UvrA molecules dissociate.</text>
</comment>
<dbReference type="GO" id="GO:0009380">
    <property type="term" value="C:excinuclease repair complex"/>
    <property type="evidence" value="ECO:0007669"/>
    <property type="project" value="InterPro"/>
</dbReference>
<proteinExistence type="inferred from homology"/>
<keyword evidence="13 17" id="KW-0234">DNA repair</keyword>
<dbReference type="Gene3D" id="1.10.8.280">
    <property type="entry name" value="ABC transporter ATPase domain-like"/>
    <property type="match status" value="1"/>
</dbReference>
<dbReference type="Gene3D" id="1.20.1580.10">
    <property type="entry name" value="ABC transporter ATPase like domain"/>
    <property type="match status" value="2"/>
</dbReference>
<dbReference type="InterPro" id="IPR017871">
    <property type="entry name" value="ABC_transporter-like_CS"/>
</dbReference>
<dbReference type="CDD" id="cd03270">
    <property type="entry name" value="ABC_UvrA_I"/>
    <property type="match status" value="1"/>
</dbReference>
<name>A0A371IYC4_9FIRM</name>
<keyword evidence="12 17" id="KW-0238">DNA-binding</keyword>
<evidence type="ECO:0000256" key="4">
    <source>
        <dbReference type="ARBA" id="ARBA00022737"/>
    </source>
</evidence>
<gene>
    <name evidence="17" type="primary">uvrA</name>
    <name evidence="19" type="ORF">CHL78_018095</name>
</gene>
<dbReference type="InterPro" id="IPR004602">
    <property type="entry name" value="UvrA"/>
</dbReference>
<evidence type="ECO:0000256" key="9">
    <source>
        <dbReference type="ARBA" id="ARBA00022833"/>
    </source>
</evidence>